<sequence length="173" mass="18462">MLLFSAWMPTASCPGKLKMDAAPAPQAKVLELQSRRVVEVLSPVLEPSCVDRKLLGLQLSHEMALEHPDPALPHGSLLYQRHSLPDCIVPARKTLHTPASLRSPRRCSDAGWFSTRPGDSLSAAWHPVGPVPMAMGGGRLVVRHERPPAQGGIGNMADAAVCSGQGKQKGADD</sequence>
<reference evidence="1 2" key="1">
    <citation type="journal article" date="2012" name="Genome Biol.">
        <title>Sequencing three crocodilian genomes to illuminate the evolution of archosaurs and amniotes.</title>
        <authorList>
            <person name="St John J.A."/>
            <person name="Braun E.L."/>
            <person name="Isberg S.R."/>
            <person name="Miles L.G."/>
            <person name="Chong A.Y."/>
            <person name="Gongora J."/>
            <person name="Dalzell P."/>
            <person name="Moran C."/>
            <person name="Bed'hom B."/>
            <person name="Abzhanov A."/>
            <person name="Burgess S.C."/>
            <person name="Cooksey A.M."/>
            <person name="Castoe T.A."/>
            <person name="Crawford N.G."/>
            <person name="Densmore L.D."/>
            <person name="Drew J.C."/>
            <person name="Edwards S.V."/>
            <person name="Faircloth B.C."/>
            <person name="Fujita M.K."/>
            <person name="Greenwold M.J."/>
            <person name="Hoffmann F.G."/>
            <person name="Howard J.M."/>
            <person name="Iguchi T."/>
            <person name="Janes D.E."/>
            <person name="Khan S.Y."/>
            <person name="Kohno S."/>
            <person name="de Koning A.J."/>
            <person name="Lance S.L."/>
            <person name="McCarthy F.M."/>
            <person name="McCormack J.E."/>
            <person name="Merchant M.E."/>
            <person name="Peterson D.G."/>
            <person name="Pollock D.D."/>
            <person name="Pourmand N."/>
            <person name="Raney B.J."/>
            <person name="Roessler K.A."/>
            <person name="Sanford J.R."/>
            <person name="Sawyer R.H."/>
            <person name="Schmidt C.J."/>
            <person name="Triplett E.W."/>
            <person name="Tuberville T.D."/>
            <person name="Venegas-Anaya M."/>
            <person name="Howard J.T."/>
            <person name="Jarvis E.D."/>
            <person name="Guillette L.J.Jr."/>
            <person name="Glenn T.C."/>
            <person name="Green R.E."/>
            <person name="Ray D.A."/>
        </authorList>
    </citation>
    <scope>NUCLEOTIDE SEQUENCE [LARGE SCALE GENOMIC DNA]</scope>
    <source>
        <strain evidence="1">KSC_2009_1</strain>
    </source>
</reference>
<accession>A0A151NV58</accession>
<dbReference type="AlphaFoldDB" id="A0A151NV58"/>
<keyword evidence="2" id="KW-1185">Reference proteome</keyword>
<proteinExistence type="predicted"/>
<comment type="caution">
    <text evidence="1">The sequence shown here is derived from an EMBL/GenBank/DDBJ whole genome shotgun (WGS) entry which is preliminary data.</text>
</comment>
<organism evidence="1 2">
    <name type="scientific">Alligator mississippiensis</name>
    <name type="common">American alligator</name>
    <dbReference type="NCBI Taxonomy" id="8496"/>
    <lineage>
        <taxon>Eukaryota</taxon>
        <taxon>Metazoa</taxon>
        <taxon>Chordata</taxon>
        <taxon>Craniata</taxon>
        <taxon>Vertebrata</taxon>
        <taxon>Euteleostomi</taxon>
        <taxon>Archelosauria</taxon>
        <taxon>Archosauria</taxon>
        <taxon>Crocodylia</taxon>
        <taxon>Alligatoridae</taxon>
        <taxon>Alligatorinae</taxon>
        <taxon>Alligator</taxon>
    </lineage>
</organism>
<gene>
    <name evidence="1" type="ORF">Y1Q_0008990</name>
</gene>
<protein>
    <submittedName>
        <fullName evidence="1">Uncharacterized protein</fullName>
    </submittedName>
</protein>
<dbReference type="Proteomes" id="UP000050525">
    <property type="component" value="Unassembled WGS sequence"/>
</dbReference>
<dbReference type="EMBL" id="AKHW03001975">
    <property type="protein sequence ID" value="KYO40305.1"/>
    <property type="molecule type" value="Genomic_DNA"/>
</dbReference>
<evidence type="ECO:0000313" key="2">
    <source>
        <dbReference type="Proteomes" id="UP000050525"/>
    </source>
</evidence>
<evidence type="ECO:0000313" key="1">
    <source>
        <dbReference type="EMBL" id="KYO40305.1"/>
    </source>
</evidence>
<name>A0A151NV58_ALLMI</name>